<gene>
    <name evidence="2" type="ORF">BST85_07660</name>
</gene>
<feature type="domain" description="CoA-binding" evidence="1">
    <location>
        <begin position="13"/>
        <end position="122"/>
    </location>
</feature>
<dbReference type="Gene3D" id="3.40.50.720">
    <property type="entry name" value="NAD(P)-binding Rossmann-like Domain"/>
    <property type="match status" value="1"/>
</dbReference>
<dbReference type="EMBL" id="MQUB01000001">
    <property type="protein sequence ID" value="PQB04785.1"/>
    <property type="molecule type" value="Genomic_DNA"/>
</dbReference>
<dbReference type="RefSeq" id="WP_104812714.1">
    <property type="nucleotide sequence ID" value="NZ_MQUB01000001.1"/>
</dbReference>
<dbReference type="AlphaFoldDB" id="A0A2S7KQ89"/>
<accession>A0A2S7KQ89</accession>
<dbReference type="OrthoDB" id="708726at2"/>
<dbReference type="Pfam" id="PF13380">
    <property type="entry name" value="CoA_binding_2"/>
    <property type="match status" value="1"/>
</dbReference>
<dbReference type="SUPFAM" id="SSF51735">
    <property type="entry name" value="NAD(P)-binding Rossmann-fold domains"/>
    <property type="match status" value="1"/>
</dbReference>
<evidence type="ECO:0000313" key="2">
    <source>
        <dbReference type="EMBL" id="PQB04785.1"/>
    </source>
</evidence>
<keyword evidence="3" id="KW-1185">Reference proteome</keyword>
<proteinExistence type="predicted"/>
<evidence type="ECO:0000259" key="1">
    <source>
        <dbReference type="Pfam" id="PF13380"/>
    </source>
</evidence>
<evidence type="ECO:0000313" key="3">
    <source>
        <dbReference type="Proteomes" id="UP000239800"/>
    </source>
</evidence>
<name>A0A2S7KQ89_9FLAO</name>
<reference evidence="2 3" key="1">
    <citation type="submission" date="2016-11" db="EMBL/GenBank/DDBJ databases">
        <title>Trade-off between light-utilization and light-protection in marine flavobacteria.</title>
        <authorList>
            <person name="Kumagai Y."/>
        </authorList>
    </citation>
    <scope>NUCLEOTIDE SEQUENCE [LARGE SCALE GENOMIC DNA]</scope>
    <source>
        <strain evidence="2 3">NBRC 107741</strain>
    </source>
</reference>
<dbReference type="InterPro" id="IPR003781">
    <property type="entry name" value="CoA-bd"/>
</dbReference>
<organism evidence="2 3">
    <name type="scientific">Aureitalea marina</name>
    <dbReference type="NCBI Taxonomy" id="930804"/>
    <lineage>
        <taxon>Bacteria</taxon>
        <taxon>Pseudomonadati</taxon>
        <taxon>Bacteroidota</taxon>
        <taxon>Flavobacteriia</taxon>
        <taxon>Flavobacteriales</taxon>
        <taxon>Flavobacteriaceae</taxon>
        <taxon>Aureitalea</taxon>
    </lineage>
</organism>
<protein>
    <submittedName>
        <fullName evidence="2">CoA-binding protein</fullName>
    </submittedName>
</protein>
<dbReference type="InterPro" id="IPR036291">
    <property type="entry name" value="NAD(P)-bd_dom_sf"/>
</dbReference>
<sequence length="128" mass="14022">MNLSRSISEAAKTLVLGASTNTNRYSYLAIKRLLEHGHQVVGVGRDEAEVLGVHISSTLEPVAGIDTVTIYVNPTNQYLFADYILSLKPRRVIFNPGSENPSLYAKLLEADIDVEVACTLVLLGTEQY</sequence>
<dbReference type="Proteomes" id="UP000239800">
    <property type="component" value="Unassembled WGS sequence"/>
</dbReference>
<comment type="caution">
    <text evidence="2">The sequence shown here is derived from an EMBL/GenBank/DDBJ whole genome shotgun (WGS) entry which is preliminary data.</text>
</comment>